<dbReference type="PROSITE" id="PS01124">
    <property type="entry name" value="HTH_ARAC_FAMILY_2"/>
    <property type="match status" value="1"/>
</dbReference>
<dbReference type="RefSeq" id="WP_317522616.1">
    <property type="nucleotide sequence ID" value="NZ_JAWJZI010000004.1"/>
</dbReference>
<keyword evidence="2" id="KW-0238">DNA-binding</keyword>
<dbReference type="Proteomes" id="UP001186452">
    <property type="component" value="Unassembled WGS sequence"/>
</dbReference>
<dbReference type="Gene3D" id="1.10.10.60">
    <property type="entry name" value="Homeodomain-like"/>
    <property type="match status" value="1"/>
</dbReference>
<dbReference type="Pfam" id="PF12625">
    <property type="entry name" value="Arabinose_bd"/>
    <property type="match status" value="1"/>
</dbReference>
<proteinExistence type="predicted"/>
<reference evidence="5 6" key="1">
    <citation type="submission" date="2023-10" db="EMBL/GenBank/DDBJ databases">
        <title>Marine bacteria isolated from horseshoe crab.</title>
        <authorList>
            <person name="Cheng T.H."/>
        </authorList>
    </citation>
    <scope>NUCLEOTIDE SEQUENCE [LARGE SCALE GENOMIC DNA]</scope>
    <source>
        <strain evidence="5 6">HSC6</strain>
    </source>
</reference>
<dbReference type="InterPro" id="IPR032687">
    <property type="entry name" value="AraC-type_N"/>
</dbReference>
<accession>A0ABU3ZJ06</accession>
<keyword evidence="3" id="KW-0804">Transcription</keyword>
<keyword evidence="1" id="KW-0805">Transcription regulation</keyword>
<organism evidence="5 6">
    <name type="scientific">Photobacterium rosenbergii</name>
    <dbReference type="NCBI Taxonomy" id="294936"/>
    <lineage>
        <taxon>Bacteria</taxon>
        <taxon>Pseudomonadati</taxon>
        <taxon>Pseudomonadota</taxon>
        <taxon>Gammaproteobacteria</taxon>
        <taxon>Vibrionales</taxon>
        <taxon>Vibrionaceae</taxon>
        <taxon>Photobacterium</taxon>
    </lineage>
</organism>
<evidence type="ECO:0000259" key="4">
    <source>
        <dbReference type="PROSITE" id="PS01124"/>
    </source>
</evidence>
<dbReference type="EMBL" id="JAWJZI010000004">
    <property type="protein sequence ID" value="MDV5169858.1"/>
    <property type="molecule type" value="Genomic_DNA"/>
</dbReference>
<dbReference type="PANTHER" id="PTHR47894">
    <property type="entry name" value="HTH-TYPE TRANSCRIPTIONAL REGULATOR GADX"/>
    <property type="match status" value="1"/>
</dbReference>
<evidence type="ECO:0000256" key="2">
    <source>
        <dbReference type="ARBA" id="ARBA00023125"/>
    </source>
</evidence>
<protein>
    <submittedName>
        <fullName evidence="5">AraC family transcriptional regulator ligand-binding domain-containing protein</fullName>
    </submittedName>
</protein>
<evidence type="ECO:0000256" key="3">
    <source>
        <dbReference type="ARBA" id="ARBA00023163"/>
    </source>
</evidence>
<evidence type="ECO:0000313" key="5">
    <source>
        <dbReference type="EMBL" id="MDV5169858.1"/>
    </source>
</evidence>
<dbReference type="PANTHER" id="PTHR47894:SF4">
    <property type="entry name" value="HTH-TYPE TRANSCRIPTIONAL REGULATOR GADX"/>
    <property type="match status" value="1"/>
</dbReference>
<comment type="caution">
    <text evidence="5">The sequence shown here is derived from an EMBL/GenBank/DDBJ whole genome shotgun (WGS) entry which is preliminary data.</text>
</comment>
<evidence type="ECO:0000313" key="6">
    <source>
        <dbReference type="Proteomes" id="UP001186452"/>
    </source>
</evidence>
<dbReference type="InterPro" id="IPR009057">
    <property type="entry name" value="Homeodomain-like_sf"/>
</dbReference>
<keyword evidence="6" id="KW-1185">Reference proteome</keyword>
<name>A0ABU3ZJ06_9GAMM</name>
<gene>
    <name evidence="5" type="ORF">R2X38_12720</name>
</gene>
<feature type="domain" description="HTH araC/xylS-type" evidence="4">
    <location>
        <begin position="231"/>
        <end position="329"/>
    </location>
</feature>
<evidence type="ECO:0000256" key="1">
    <source>
        <dbReference type="ARBA" id="ARBA00023015"/>
    </source>
</evidence>
<sequence length="332" mass="37696">MKLASKFQVHPGWRVWLKDMAVDAANLLRVANLPKDLLSRDDAYMNKEEYFRFFWALDEIAGELDIALMMAEVFAVESFNPPLFASLCSPNFNVALERIQRFKPLIAPMRMELEITDECTTARICPEFSGELLPRSMVMIELVFFTQLVRTATRKHIEPIAVKSPILPANPARYAAYFGTKVVQGEVVELVFRAQDAKAPFLTENAGMWQFFEPELQKRLSNLSAGASTAERVKSALLELIPSGLVSVDNVASELAMSKRTLQRKLTAEGENYQSILSDTRRELAQFYLTKSRTSLAEISYLLGFQETTSFYRAFASWTGQSPEVYRESKRE</sequence>
<dbReference type="InterPro" id="IPR018060">
    <property type="entry name" value="HTH_AraC"/>
</dbReference>
<dbReference type="Pfam" id="PF12833">
    <property type="entry name" value="HTH_18"/>
    <property type="match status" value="1"/>
</dbReference>
<dbReference type="SUPFAM" id="SSF46689">
    <property type="entry name" value="Homeodomain-like"/>
    <property type="match status" value="1"/>
</dbReference>
<dbReference type="SMART" id="SM00342">
    <property type="entry name" value="HTH_ARAC"/>
    <property type="match status" value="1"/>
</dbReference>